<proteinExistence type="predicted"/>
<feature type="region of interest" description="Disordered" evidence="1">
    <location>
        <begin position="1"/>
        <end position="61"/>
    </location>
</feature>
<organism evidence="2 3">
    <name type="scientific">Haloplanus salinus</name>
    <dbReference type="NCBI Taxonomy" id="1126245"/>
    <lineage>
        <taxon>Archaea</taxon>
        <taxon>Methanobacteriati</taxon>
        <taxon>Methanobacteriota</taxon>
        <taxon>Stenosarchaea group</taxon>
        <taxon>Halobacteria</taxon>
        <taxon>Halobacteriales</taxon>
        <taxon>Haloferacaceae</taxon>
        <taxon>Haloplanus</taxon>
    </lineage>
</organism>
<comment type="caution">
    <text evidence="2">The sequence shown here is derived from an EMBL/GenBank/DDBJ whole genome shotgun (WGS) entry which is preliminary data.</text>
</comment>
<evidence type="ECO:0000256" key="1">
    <source>
        <dbReference type="SAM" id="MobiDB-lite"/>
    </source>
</evidence>
<dbReference type="RefSeq" id="WP_114447989.1">
    <property type="nucleotide sequence ID" value="NZ_QPHM01000001.1"/>
</dbReference>
<gene>
    <name evidence="2" type="ORF">DU504_03405</name>
</gene>
<keyword evidence="3" id="KW-1185">Reference proteome</keyword>
<evidence type="ECO:0000313" key="2">
    <source>
        <dbReference type="EMBL" id="RCU46437.1"/>
    </source>
</evidence>
<dbReference type="AlphaFoldDB" id="A0A368N773"/>
<dbReference type="EMBL" id="QPHM01000001">
    <property type="protein sequence ID" value="RCU46437.1"/>
    <property type="molecule type" value="Genomic_DNA"/>
</dbReference>
<reference evidence="2 3" key="1">
    <citation type="submission" date="2018-07" db="EMBL/GenBank/DDBJ databases">
        <title>Genome sequences of Haloplanus salinus JCM 18368T.</title>
        <authorList>
            <person name="Kim Y.B."/>
            <person name="Roh S.W."/>
        </authorList>
    </citation>
    <scope>NUCLEOTIDE SEQUENCE [LARGE SCALE GENOMIC DNA]</scope>
    <source>
        <strain evidence="2 3">JCM 18368</strain>
    </source>
</reference>
<evidence type="ECO:0000313" key="3">
    <source>
        <dbReference type="Proteomes" id="UP000252189"/>
    </source>
</evidence>
<accession>A0A368N773</accession>
<dbReference type="Proteomes" id="UP000252189">
    <property type="component" value="Unassembled WGS sequence"/>
</dbReference>
<protein>
    <submittedName>
        <fullName evidence="2">Uncharacterized protein</fullName>
    </submittedName>
</protein>
<name>A0A368N773_9EURY</name>
<sequence>MGDAASQAGGDAEDDEHDGGKRRREKSRHDDETDVPLSGPAAFEEVAEGDDPHERADEVVAAGVERVRRERIERDT</sequence>